<keyword evidence="5" id="KW-1185">Reference proteome</keyword>
<feature type="transmembrane region" description="Helical" evidence="2">
    <location>
        <begin position="56"/>
        <end position="74"/>
    </location>
</feature>
<feature type="domain" description="Urease accessory protein UreH-like transmembrane" evidence="3">
    <location>
        <begin position="11"/>
        <end position="210"/>
    </location>
</feature>
<feature type="region of interest" description="Disordered" evidence="1">
    <location>
        <begin position="235"/>
        <end position="263"/>
    </location>
</feature>
<protein>
    <submittedName>
        <fullName evidence="4">Sulfite exporter TauE/SafE family protein</fullName>
    </submittedName>
</protein>
<dbReference type="Proteomes" id="UP000293952">
    <property type="component" value="Unassembled WGS sequence"/>
</dbReference>
<evidence type="ECO:0000259" key="3">
    <source>
        <dbReference type="Pfam" id="PF13386"/>
    </source>
</evidence>
<keyword evidence="2" id="KW-0812">Transmembrane</keyword>
<keyword evidence="2" id="KW-1133">Transmembrane helix</keyword>
<sequence>MDSLVQIVVLAFSLGLVTNLHCIGMCGPISMALPLNRKSKATITGGITSYSLGRSLGYTLMGLLVGLIGLSASLLGVLQWLSIISGILIIFFAWGAYYKGKGKPTWFNKMVMRTMSKFLQGKPAGTPKLMGIGFINAFLPCGMVYVALGFALSMGSVQNAMLYMFVFGLGTLPGFIFLGVLKDFFARIGFFNRKFVLATLISVVGLFMVIRGLNLGIPYVSPKIEMMMAKGDKEASGESKMEAKMSCCSSKDEDSCEEEAEEN</sequence>
<feature type="transmembrane region" description="Helical" evidence="2">
    <location>
        <begin position="80"/>
        <end position="98"/>
    </location>
</feature>
<reference evidence="4 5" key="1">
    <citation type="submission" date="2019-02" db="EMBL/GenBank/DDBJ databases">
        <title>Genome sequence of the sea-ice species Brumimicrobium glaciale.</title>
        <authorList>
            <person name="Bowman J.P."/>
        </authorList>
    </citation>
    <scope>NUCLEOTIDE SEQUENCE [LARGE SCALE GENOMIC DNA]</scope>
    <source>
        <strain evidence="4 5">IC156</strain>
    </source>
</reference>
<evidence type="ECO:0000256" key="2">
    <source>
        <dbReference type="SAM" id="Phobius"/>
    </source>
</evidence>
<dbReference type="AlphaFoldDB" id="A0A4Q4KG90"/>
<evidence type="ECO:0000256" key="1">
    <source>
        <dbReference type="SAM" id="MobiDB-lite"/>
    </source>
</evidence>
<keyword evidence="2" id="KW-0472">Membrane</keyword>
<feature type="transmembrane region" description="Helical" evidence="2">
    <location>
        <begin position="160"/>
        <end position="181"/>
    </location>
</feature>
<evidence type="ECO:0000313" key="5">
    <source>
        <dbReference type="Proteomes" id="UP000293952"/>
    </source>
</evidence>
<proteinExistence type="predicted"/>
<feature type="transmembrane region" description="Helical" evidence="2">
    <location>
        <begin position="6"/>
        <end position="35"/>
    </location>
</feature>
<feature type="transmembrane region" description="Helical" evidence="2">
    <location>
        <begin position="193"/>
        <end position="213"/>
    </location>
</feature>
<comment type="caution">
    <text evidence="4">The sequence shown here is derived from an EMBL/GenBank/DDBJ whole genome shotgun (WGS) entry which is preliminary data.</text>
</comment>
<gene>
    <name evidence="4" type="ORF">ERX46_15315</name>
</gene>
<evidence type="ECO:0000313" key="4">
    <source>
        <dbReference type="EMBL" id="RYM32055.1"/>
    </source>
</evidence>
<dbReference type="InterPro" id="IPR039447">
    <property type="entry name" value="UreH-like_TM_dom"/>
</dbReference>
<dbReference type="InterPro" id="IPR036259">
    <property type="entry name" value="MFS_trans_sf"/>
</dbReference>
<dbReference type="OrthoDB" id="594443at2"/>
<dbReference type="RefSeq" id="WP_130094743.1">
    <property type="nucleotide sequence ID" value="NZ_SETE01000007.1"/>
</dbReference>
<dbReference type="Pfam" id="PF13386">
    <property type="entry name" value="DsbD_2"/>
    <property type="match status" value="1"/>
</dbReference>
<feature type="transmembrane region" description="Helical" evidence="2">
    <location>
        <begin position="129"/>
        <end position="154"/>
    </location>
</feature>
<dbReference type="EMBL" id="SETE01000007">
    <property type="protein sequence ID" value="RYM32055.1"/>
    <property type="molecule type" value="Genomic_DNA"/>
</dbReference>
<dbReference type="SUPFAM" id="SSF103473">
    <property type="entry name" value="MFS general substrate transporter"/>
    <property type="match status" value="1"/>
</dbReference>
<accession>A0A4Q4KG90</accession>
<organism evidence="4 5">
    <name type="scientific">Brumimicrobium glaciale</name>
    <dbReference type="NCBI Taxonomy" id="200475"/>
    <lineage>
        <taxon>Bacteria</taxon>
        <taxon>Pseudomonadati</taxon>
        <taxon>Bacteroidota</taxon>
        <taxon>Flavobacteriia</taxon>
        <taxon>Flavobacteriales</taxon>
        <taxon>Crocinitomicaceae</taxon>
        <taxon>Brumimicrobium</taxon>
    </lineage>
</organism>
<name>A0A4Q4KG90_9FLAO</name>
<dbReference type="PANTHER" id="PTHR42208">
    <property type="entry name" value="HEAVY METAL TRANSPORTER-RELATED"/>
    <property type="match status" value="1"/>
</dbReference>
<dbReference type="PANTHER" id="PTHR42208:SF1">
    <property type="entry name" value="HEAVY METAL TRANSPORTER"/>
    <property type="match status" value="1"/>
</dbReference>
<feature type="compositionally biased region" description="Acidic residues" evidence="1">
    <location>
        <begin position="254"/>
        <end position="263"/>
    </location>
</feature>